<evidence type="ECO:0000259" key="1">
    <source>
        <dbReference type="Pfam" id="PF13472"/>
    </source>
</evidence>
<sequence>MLAQEPGRYLALGDSFTEGVGDSSKRRPNGVRGWADRVAEALASHAPGWEYANLAIRSKRLRHIIADQLEPALAMEPTLITLYAGGNDVMDFGTKIADILAEYSFLVSRLAQTGATLVLFTGYDVEVAPLLGRLRRKNHAYNDGVRAIAAQYGAILVDYAAFTAYQNAHMWGPDRLHMSKAGHKYLAAQVLDALGVPHTITAREKRKASRGVRQRAREHREWVTEWVLPLVGRKLRGTTLGDTLNARWPEPVRVPPKKGLKKLAKVSAGSTRR</sequence>
<dbReference type="AlphaFoldDB" id="A0A2V5J6E8"/>
<dbReference type="InterPro" id="IPR053140">
    <property type="entry name" value="GDSL_Rv0518-like"/>
</dbReference>
<dbReference type="SUPFAM" id="SSF52266">
    <property type="entry name" value="SGNH hydrolase"/>
    <property type="match status" value="1"/>
</dbReference>
<dbReference type="PANTHER" id="PTHR43784:SF2">
    <property type="entry name" value="GDSL-LIKE LIPASE_ACYLHYDROLASE, PUTATIVE (AFU_ORTHOLOGUE AFUA_2G00820)-RELATED"/>
    <property type="match status" value="1"/>
</dbReference>
<dbReference type="InterPro" id="IPR013830">
    <property type="entry name" value="SGNH_hydro"/>
</dbReference>
<dbReference type="OrthoDB" id="3465773at2"/>
<accession>A0A2V5J6E8</accession>
<feature type="domain" description="SGNH hydrolase-type esterase" evidence="1">
    <location>
        <begin position="11"/>
        <end position="184"/>
    </location>
</feature>
<dbReference type="InterPro" id="IPR036514">
    <property type="entry name" value="SGNH_hydro_sf"/>
</dbReference>
<dbReference type="EMBL" id="QJVC01000011">
    <property type="protein sequence ID" value="PYI38200.1"/>
    <property type="molecule type" value="Genomic_DNA"/>
</dbReference>
<dbReference type="Gene3D" id="3.40.50.1110">
    <property type="entry name" value="SGNH hydrolase"/>
    <property type="match status" value="1"/>
</dbReference>
<dbReference type="Pfam" id="PF13472">
    <property type="entry name" value="Lipase_GDSL_2"/>
    <property type="match status" value="1"/>
</dbReference>
<name>A0A2V5J6E8_9MICC</name>
<gene>
    <name evidence="2" type="ORF">CVS30_11640</name>
</gene>
<evidence type="ECO:0000313" key="3">
    <source>
        <dbReference type="Proteomes" id="UP000247980"/>
    </source>
</evidence>
<keyword evidence="3" id="KW-1185">Reference proteome</keyword>
<dbReference type="RefSeq" id="WP_110485501.1">
    <property type="nucleotide sequence ID" value="NZ_QJVC01000011.1"/>
</dbReference>
<proteinExistence type="predicted"/>
<organism evidence="2 3">
    <name type="scientific">Arthrobacter psychrolactophilus</name>
    <dbReference type="NCBI Taxonomy" id="92442"/>
    <lineage>
        <taxon>Bacteria</taxon>
        <taxon>Bacillati</taxon>
        <taxon>Actinomycetota</taxon>
        <taxon>Actinomycetes</taxon>
        <taxon>Micrococcales</taxon>
        <taxon>Micrococcaceae</taxon>
        <taxon>Arthrobacter</taxon>
    </lineage>
</organism>
<dbReference type="PANTHER" id="PTHR43784">
    <property type="entry name" value="GDSL-LIKE LIPASE/ACYLHYDROLASE, PUTATIVE (AFU_ORTHOLOGUE AFUA_2G00820)-RELATED"/>
    <property type="match status" value="1"/>
</dbReference>
<evidence type="ECO:0000313" key="2">
    <source>
        <dbReference type="EMBL" id="PYI38200.1"/>
    </source>
</evidence>
<dbReference type="CDD" id="cd01832">
    <property type="entry name" value="SGNH_hydrolase_like_1"/>
    <property type="match status" value="1"/>
</dbReference>
<comment type="caution">
    <text evidence="2">The sequence shown here is derived from an EMBL/GenBank/DDBJ whole genome shotgun (WGS) entry which is preliminary data.</text>
</comment>
<protein>
    <submittedName>
        <fullName evidence="2">Lipase</fullName>
    </submittedName>
</protein>
<dbReference type="Proteomes" id="UP000247980">
    <property type="component" value="Unassembled WGS sequence"/>
</dbReference>
<reference evidence="2 3" key="1">
    <citation type="submission" date="2018-05" db="EMBL/GenBank/DDBJ databases">
        <title>Genetic diversity of glacier-inhabiting Cryobacterium bacteria in China and description of Cryobacterium mengkeensis sp. nov. and Arthrobacter glacialis sp. nov.</title>
        <authorList>
            <person name="Liu Q."/>
            <person name="Xin Y.-H."/>
        </authorList>
    </citation>
    <scope>NUCLEOTIDE SEQUENCE [LARGE SCALE GENOMIC DNA]</scope>
    <source>
        <strain evidence="2 3">B7</strain>
    </source>
</reference>